<keyword evidence="3" id="KW-1185">Reference proteome</keyword>
<sequence>MTLTASTCSYFLITISVSLLLPPSVKKISGNKMFVFLFSLLCASNAYLCP</sequence>
<dbReference type="PaxDb" id="3847-GLYMA06G04070.2"/>
<organism evidence="2">
    <name type="scientific">Glycine max</name>
    <name type="common">Soybean</name>
    <name type="synonym">Glycine hispida</name>
    <dbReference type="NCBI Taxonomy" id="3847"/>
    <lineage>
        <taxon>Eukaryota</taxon>
        <taxon>Viridiplantae</taxon>
        <taxon>Streptophyta</taxon>
        <taxon>Embryophyta</taxon>
        <taxon>Tracheophyta</taxon>
        <taxon>Spermatophyta</taxon>
        <taxon>Magnoliopsida</taxon>
        <taxon>eudicotyledons</taxon>
        <taxon>Gunneridae</taxon>
        <taxon>Pentapetalae</taxon>
        <taxon>rosids</taxon>
        <taxon>fabids</taxon>
        <taxon>Fabales</taxon>
        <taxon>Fabaceae</taxon>
        <taxon>Papilionoideae</taxon>
        <taxon>50 kb inversion clade</taxon>
        <taxon>NPAAA clade</taxon>
        <taxon>indigoferoid/millettioid clade</taxon>
        <taxon>Phaseoleae</taxon>
        <taxon>Glycine</taxon>
        <taxon>Glycine subgen. Soja</taxon>
    </lineage>
</organism>
<evidence type="ECO:0000313" key="3">
    <source>
        <dbReference type="Proteomes" id="UP000008827"/>
    </source>
</evidence>
<dbReference type="Proteomes" id="UP000008827">
    <property type="component" value="Chromosome 6"/>
</dbReference>
<dbReference type="HOGENOM" id="CLU_3128123_0_0_1"/>
<dbReference type="Gramene" id="KRH51953">
    <property type="protein sequence ID" value="KRH51953"/>
    <property type="gene ID" value="GLYMA_06G037400"/>
</dbReference>
<gene>
    <name evidence="1" type="ORF">GLYMA_06G037400</name>
</gene>
<dbReference type="AlphaFoldDB" id="I1K7X6"/>
<reference evidence="1" key="3">
    <citation type="submission" date="2018-07" db="EMBL/GenBank/DDBJ databases">
        <title>WGS assembly of Glycine max.</title>
        <authorList>
            <person name="Schmutz J."/>
            <person name="Cannon S."/>
            <person name="Schlueter J."/>
            <person name="Ma J."/>
            <person name="Mitros T."/>
            <person name="Nelson W."/>
            <person name="Hyten D."/>
            <person name="Song Q."/>
            <person name="Thelen J."/>
            <person name="Cheng J."/>
            <person name="Xu D."/>
            <person name="Hellsten U."/>
            <person name="May G."/>
            <person name="Yu Y."/>
            <person name="Sakurai T."/>
            <person name="Umezawa T."/>
            <person name="Bhattacharyya M."/>
            <person name="Sandhu D."/>
            <person name="Valliyodan B."/>
            <person name="Lindquist E."/>
            <person name="Peto M."/>
            <person name="Grant D."/>
            <person name="Shu S."/>
            <person name="Goodstein D."/>
            <person name="Barry K."/>
            <person name="Futrell-Griggs M."/>
            <person name="Abernathy B."/>
            <person name="Du J."/>
            <person name="Tian Z."/>
            <person name="Zhu L."/>
            <person name="Gill N."/>
            <person name="Joshi T."/>
            <person name="Libault M."/>
            <person name="Sethuraman A."/>
            <person name="Zhang X."/>
            <person name="Shinozaki K."/>
            <person name="Nguyen H."/>
            <person name="Wing R."/>
            <person name="Cregan P."/>
            <person name="Specht J."/>
            <person name="Grimwood J."/>
            <person name="Rokhsar D."/>
            <person name="Stacey G."/>
            <person name="Shoemaker R."/>
            <person name="Jackson S."/>
        </authorList>
    </citation>
    <scope>NUCLEOTIDE SEQUENCE</scope>
    <source>
        <tissue evidence="1">Callus</tissue>
    </source>
</reference>
<name>I1K7X6_SOYBN</name>
<protein>
    <submittedName>
        <fullName evidence="1 2">Uncharacterized protein</fullName>
    </submittedName>
</protein>
<dbReference type="EnsemblPlants" id="KRH51953">
    <property type="protein sequence ID" value="KRH51953"/>
    <property type="gene ID" value="GLYMA_06G037400"/>
</dbReference>
<reference evidence="1 2" key="1">
    <citation type="journal article" date="2010" name="Nature">
        <title>Genome sequence of the palaeopolyploid soybean.</title>
        <authorList>
            <person name="Schmutz J."/>
            <person name="Cannon S.B."/>
            <person name="Schlueter J."/>
            <person name="Ma J."/>
            <person name="Mitros T."/>
            <person name="Nelson W."/>
            <person name="Hyten D.L."/>
            <person name="Song Q."/>
            <person name="Thelen J.J."/>
            <person name="Cheng J."/>
            <person name="Xu D."/>
            <person name="Hellsten U."/>
            <person name="May G.D."/>
            <person name="Yu Y."/>
            <person name="Sakurai T."/>
            <person name="Umezawa T."/>
            <person name="Bhattacharyya M.K."/>
            <person name="Sandhu D."/>
            <person name="Valliyodan B."/>
            <person name="Lindquist E."/>
            <person name="Peto M."/>
            <person name="Grant D."/>
            <person name="Shu S."/>
            <person name="Goodstein D."/>
            <person name="Barry K."/>
            <person name="Futrell-Griggs M."/>
            <person name="Abernathy B."/>
            <person name="Du J."/>
            <person name="Tian Z."/>
            <person name="Zhu L."/>
            <person name="Gill N."/>
            <person name="Joshi T."/>
            <person name="Libault M."/>
            <person name="Sethuraman A."/>
            <person name="Zhang X.-C."/>
            <person name="Shinozaki K."/>
            <person name="Nguyen H.T."/>
            <person name="Wing R.A."/>
            <person name="Cregan P."/>
            <person name="Specht J."/>
            <person name="Grimwood J."/>
            <person name="Rokhsar D."/>
            <person name="Stacey G."/>
            <person name="Shoemaker R.C."/>
            <person name="Jackson S.A."/>
        </authorList>
    </citation>
    <scope>NUCLEOTIDE SEQUENCE [LARGE SCALE GENOMIC DNA]</scope>
    <source>
        <strain evidence="2">cv. Williams 82</strain>
        <tissue evidence="1">Callus</tissue>
    </source>
</reference>
<proteinExistence type="predicted"/>
<reference evidence="2" key="2">
    <citation type="submission" date="2018-02" db="UniProtKB">
        <authorList>
            <consortium name="EnsemblPlants"/>
        </authorList>
    </citation>
    <scope>IDENTIFICATION</scope>
    <source>
        <strain evidence="2">Williams 82</strain>
    </source>
</reference>
<dbReference type="EMBL" id="CM000839">
    <property type="protein sequence ID" value="KRH51953.1"/>
    <property type="molecule type" value="Genomic_DNA"/>
</dbReference>
<evidence type="ECO:0000313" key="1">
    <source>
        <dbReference type="EMBL" id="KRH51953.1"/>
    </source>
</evidence>
<evidence type="ECO:0000313" key="2">
    <source>
        <dbReference type="EnsemblPlants" id="KRH51953"/>
    </source>
</evidence>
<dbReference type="InParanoid" id="I1K7X6"/>
<accession>I1K7X6</accession>